<keyword evidence="2" id="KW-0808">Transferase</keyword>
<dbReference type="EMBL" id="ATMH01005569">
    <property type="protein sequence ID" value="EPY27769.1"/>
    <property type="molecule type" value="Genomic_DNA"/>
</dbReference>
<comment type="caution">
    <text evidence="2">The sequence shown here is derived from an EMBL/GenBank/DDBJ whole genome shotgun (WGS) entry which is preliminary data.</text>
</comment>
<dbReference type="GO" id="GO:0008168">
    <property type="term" value="F:methyltransferase activity"/>
    <property type="evidence" value="ECO:0007669"/>
    <property type="project" value="UniProtKB-KW"/>
</dbReference>
<name>S9UG93_9TRYP</name>
<sequence length="457" mass="50979">MQEKIFSPLLGNRLVPAQKFPQLRLKLKEHLRVVRHRQCLLPLDLFEPSSVDSIRRHVDGGRVVEIRSSDETLIALGFFEPQRRRVDVFDIISRHAASLPTVSEDYFLARLHFSWERRSRLLHLSQNNTYRIANGFPDGLPSLYIDLFSDSFVRIVATSVGAERLVPAVAEFFRGRGAEEILLDTPLVGDDARVRLTAPTIPLANLYIEGGIQHLWLPETKRVSTAENQFLMNPAHRRSRRMLRDLGRDMNVLCVHDRSGSATLNALTTAKSVTCVQATAELAGWATENIQFNHAKVIFEKSCAVLHAQVDALGPAALPHRRYDVVYLESDPRTLSTREQWLQALTHLLREGTVGVSTIVIMAQETGPQGILDLLHRPSKEDDGASGNVGAGGGGDRPDGPASRKEIAQCIRDAADVFHLRVRFLRAFSPSVDFPLLPEEESVSFSLAYLVEGPVIE</sequence>
<dbReference type="Gene3D" id="3.40.50.150">
    <property type="entry name" value="Vaccinia Virus protein VP39"/>
    <property type="match status" value="1"/>
</dbReference>
<evidence type="ECO:0000313" key="2">
    <source>
        <dbReference type="EMBL" id="EPY27769.1"/>
    </source>
</evidence>
<gene>
    <name evidence="2" type="ORF">STCU_05569</name>
</gene>
<dbReference type="Proteomes" id="UP000015354">
    <property type="component" value="Unassembled WGS sequence"/>
</dbReference>
<evidence type="ECO:0000256" key="1">
    <source>
        <dbReference type="SAM" id="MobiDB-lite"/>
    </source>
</evidence>
<reference evidence="2 3" key="1">
    <citation type="journal article" date="2013" name="PLoS ONE">
        <title>Predicting the Proteins of Angomonas deanei, Strigomonas culicis and Their Respective Endosymbionts Reveals New Aspects of the Trypanosomatidae Family.</title>
        <authorList>
            <person name="Motta M.C."/>
            <person name="Martins A.C."/>
            <person name="de Souza S.S."/>
            <person name="Catta-Preta C.M."/>
            <person name="Silva R."/>
            <person name="Klein C.C."/>
            <person name="de Almeida L.G."/>
            <person name="de Lima Cunha O."/>
            <person name="Ciapina L.P."/>
            <person name="Brocchi M."/>
            <person name="Colabardini A.C."/>
            <person name="de Araujo Lima B."/>
            <person name="Machado C.R."/>
            <person name="de Almeida Soares C.M."/>
            <person name="Probst C.M."/>
            <person name="de Menezes C.B."/>
            <person name="Thompson C.E."/>
            <person name="Bartholomeu D.C."/>
            <person name="Gradia D.F."/>
            <person name="Pavoni D.P."/>
            <person name="Grisard E.C."/>
            <person name="Fantinatti-Garboggini F."/>
            <person name="Marchini F.K."/>
            <person name="Rodrigues-Luiz G.F."/>
            <person name="Wagner G."/>
            <person name="Goldman G.H."/>
            <person name="Fietto J.L."/>
            <person name="Elias M.C."/>
            <person name="Goldman M.H."/>
            <person name="Sagot M.F."/>
            <person name="Pereira M."/>
            <person name="Stoco P.H."/>
            <person name="de Mendonca-Neto R.P."/>
            <person name="Teixeira S.M."/>
            <person name="Maciel T.E."/>
            <person name="de Oliveira Mendes T.A."/>
            <person name="Urmenyi T.P."/>
            <person name="de Souza W."/>
            <person name="Schenkman S."/>
            <person name="de Vasconcelos A.T."/>
        </authorList>
    </citation>
    <scope>NUCLEOTIDE SEQUENCE [LARGE SCALE GENOMIC DNA]</scope>
</reference>
<dbReference type="SUPFAM" id="SSF53335">
    <property type="entry name" value="S-adenosyl-L-methionine-dependent methyltransferases"/>
    <property type="match status" value="1"/>
</dbReference>
<dbReference type="PANTHER" id="PTHR43042:SF3">
    <property type="entry name" value="RIBOSOMAL RNA LARGE SUBUNIT METHYLTRANSFERASE YWBD-RELATED"/>
    <property type="match status" value="1"/>
</dbReference>
<protein>
    <submittedName>
        <fullName evidence="2">23S rRNA (Cytosine1962-C5)-methyltransferase</fullName>
    </submittedName>
</protein>
<dbReference type="AlphaFoldDB" id="S9UG93"/>
<evidence type="ECO:0000313" key="3">
    <source>
        <dbReference type="Proteomes" id="UP000015354"/>
    </source>
</evidence>
<feature type="region of interest" description="Disordered" evidence="1">
    <location>
        <begin position="376"/>
        <end position="404"/>
    </location>
</feature>
<dbReference type="OrthoDB" id="269872at2759"/>
<dbReference type="Gene3D" id="3.30.750.80">
    <property type="entry name" value="RNA methyltransferase domain (HRMD) like"/>
    <property type="match status" value="1"/>
</dbReference>
<accession>S9UG93</accession>
<keyword evidence="3" id="KW-1185">Reference proteome</keyword>
<organism evidence="2 3">
    <name type="scientific">Strigomonas culicis</name>
    <dbReference type="NCBI Taxonomy" id="28005"/>
    <lineage>
        <taxon>Eukaryota</taxon>
        <taxon>Discoba</taxon>
        <taxon>Euglenozoa</taxon>
        <taxon>Kinetoplastea</taxon>
        <taxon>Metakinetoplastina</taxon>
        <taxon>Trypanosomatida</taxon>
        <taxon>Trypanosomatidae</taxon>
        <taxon>Strigomonadinae</taxon>
        <taxon>Strigomonas</taxon>
    </lineage>
</organism>
<keyword evidence="2" id="KW-0489">Methyltransferase</keyword>
<dbReference type="PANTHER" id="PTHR43042">
    <property type="entry name" value="SAM-DEPENDENT METHYLTRANSFERASE"/>
    <property type="match status" value="1"/>
</dbReference>
<dbReference type="GO" id="GO:0032259">
    <property type="term" value="P:methylation"/>
    <property type="evidence" value="ECO:0007669"/>
    <property type="project" value="UniProtKB-KW"/>
</dbReference>
<dbReference type="InterPro" id="IPR029063">
    <property type="entry name" value="SAM-dependent_MTases_sf"/>
</dbReference>
<proteinExistence type="predicted"/>